<sequence length="713" mass="80996">MDFMKETTLTHWKELSLATKTLLQEKHALKLIQSPEALELLAQVSQLIATEQLHKTLLLTLNISDAILIRMLLAEANPELKLHLILADTPDSQISFNQADITIIPYPLFSLERIRQHSLPLLDLDIIMIDEAIPANFLHDLLFVDELNRSLLAIENESLLLASDFTLITQTLTANIHSTSSTISQVQETTVEVPQKITLKKKKTTATQPNDPIEVPTKTDSTKRKKATKTKVDEADVTEVAVEAQTTVDTPKTKHTKGKETEKNSKHSVTTDLAQDSASSSDQIKSPSKAETPALPETPFIALVPKNLQRQYIRDYIRTHHLQHLLIVTHNRQSARLLEKYLYRARIRSRVVHEKINDETATSLFDRYNKGQFTAFILMHRVIEEFASKIEKCDSVMFLDFPTVYSEYAERFEFIQNHYKPAHFISIATENDKAWIQSFTEEYPQLGLPIIPIDIEPPKRREPKDDTEKKANHKPEKQAKGAQKKPRNSKQTVDQAEKTDHKTDQVNDTEIGKNVSPQNEESVITSTSAQQAHDNSQDNPHQTPSRERSQKNRKAPKRTRSQADESQENSNNNNGHGNADKRQNRRSSTQRGQARNNNPRNDRRNNKNHNSHQSTGDSQSDFFNINQDEIVNRNRLPFESGSFEANIARENRRRGRDPFGVPGGIGQSTNGNFIQNITQGYGNGNGNSGNGGNNSDNNRRTQRRPRTKNNRKK</sequence>
<dbReference type="Gene3D" id="3.40.50.300">
    <property type="entry name" value="P-loop containing nucleotide triphosphate hydrolases"/>
    <property type="match status" value="1"/>
</dbReference>
<proteinExistence type="predicted"/>
<gene>
    <name evidence="2" type="ORF">DC083_07690</name>
</gene>
<feature type="compositionally biased region" description="Gly residues" evidence="1">
    <location>
        <begin position="681"/>
        <end position="692"/>
    </location>
</feature>
<evidence type="ECO:0000256" key="1">
    <source>
        <dbReference type="SAM" id="MobiDB-lite"/>
    </source>
</evidence>
<feature type="region of interest" description="Disordered" evidence="1">
    <location>
        <begin position="450"/>
        <end position="621"/>
    </location>
</feature>
<feature type="compositionally biased region" description="Basic residues" evidence="1">
    <location>
        <begin position="700"/>
        <end position="713"/>
    </location>
</feature>
<feature type="compositionally biased region" description="Polar residues" evidence="1">
    <location>
        <begin position="667"/>
        <end position="679"/>
    </location>
</feature>
<feature type="region of interest" description="Disordered" evidence="1">
    <location>
        <begin position="200"/>
        <end position="293"/>
    </location>
</feature>
<feature type="compositionally biased region" description="Polar residues" evidence="1">
    <location>
        <begin position="515"/>
        <end position="543"/>
    </location>
</feature>
<feature type="compositionally biased region" description="Low complexity" evidence="1">
    <location>
        <begin position="238"/>
        <end position="250"/>
    </location>
</feature>
<evidence type="ECO:0000313" key="2">
    <source>
        <dbReference type="EMBL" id="PWD80973.1"/>
    </source>
</evidence>
<feature type="region of interest" description="Disordered" evidence="1">
    <location>
        <begin position="647"/>
        <end position="713"/>
    </location>
</feature>
<keyword evidence="3" id="KW-1185">Reference proteome</keyword>
<accession>A0A2U2AE88</accession>
<dbReference type="InterPro" id="IPR027417">
    <property type="entry name" value="P-loop_NTPase"/>
</dbReference>
<organism evidence="2 3">
    <name type="scientific">Ignatzschineria ureiclastica</name>
    <dbReference type="NCBI Taxonomy" id="472582"/>
    <lineage>
        <taxon>Bacteria</taxon>
        <taxon>Pseudomonadati</taxon>
        <taxon>Pseudomonadota</taxon>
        <taxon>Gammaproteobacteria</taxon>
        <taxon>Cardiobacteriales</taxon>
        <taxon>Ignatzschineriaceae</taxon>
        <taxon>Ignatzschineria</taxon>
    </lineage>
</organism>
<dbReference type="EMBL" id="QEWQ01000004">
    <property type="protein sequence ID" value="PWD80973.1"/>
    <property type="molecule type" value="Genomic_DNA"/>
</dbReference>
<feature type="compositionally biased region" description="Basic residues" evidence="1">
    <location>
        <begin position="551"/>
        <end position="560"/>
    </location>
</feature>
<feature type="compositionally biased region" description="Basic and acidic residues" evidence="1">
    <location>
        <begin position="495"/>
        <end position="505"/>
    </location>
</feature>
<dbReference type="AlphaFoldDB" id="A0A2U2AE88"/>
<feature type="compositionally biased region" description="Polar residues" evidence="1">
    <location>
        <begin position="611"/>
        <end position="621"/>
    </location>
</feature>
<comment type="caution">
    <text evidence="2">The sequence shown here is derived from an EMBL/GenBank/DDBJ whole genome shotgun (WGS) entry which is preliminary data.</text>
</comment>
<feature type="compositionally biased region" description="Basic and acidic residues" evidence="1">
    <location>
        <begin position="456"/>
        <end position="479"/>
    </location>
</feature>
<feature type="compositionally biased region" description="Low complexity" evidence="1">
    <location>
        <begin position="274"/>
        <end position="289"/>
    </location>
</feature>
<reference evidence="3" key="1">
    <citation type="submission" date="2018-05" db="EMBL/GenBank/DDBJ databases">
        <title>Ignatzschineria dubaiensis sp. nov., isolated from necrotic foot tissues of dromedaries (Camelus dromedarius) and associated maggots in Dubai, United Arab Emirates.</title>
        <authorList>
            <person name="Tsang C.C."/>
            <person name="Tang J.Y.M."/>
            <person name="Fong J.Y.H."/>
            <person name="Kinne J."/>
            <person name="Lee H.H."/>
            <person name="Joseph M."/>
            <person name="Jose S."/>
            <person name="Schuster R.K."/>
            <person name="Tang Y."/>
            <person name="Sivakumar S."/>
            <person name="Chen J.H.K."/>
            <person name="Teng J.L.L."/>
            <person name="Lau S.K.P."/>
            <person name="Wernery U."/>
            <person name="Woo P.C.Y."/>
        </authorList>
    </citation>
    <scope>NUCLEOTIDE SEQUENCE [LARGE SCALE GENOMIC DNA]</scope>
    <source>
        <strain evidence="3">KCTC 22644</strain>
    </source>
</reference>
<feature type="compositionally biased region" description="Low complexity" evidence="1">
    <location>
        <begin position="568"/>
        <end position="577"/>
    </location>
</feature>
<dbReference type="Proteomes" id="UP000245020">
    <property type="component" value="Unassembled WGS sequence"/>
</dbReference>
<name>A0A2U2AE88_9GAMM</name>
<protein>
    <submittedName>
        <fullName evidence="2">Uncharacterized protein</fullName>
    </submittedName>
</protein>
<evidence type="ECO:0000313" key="3">
    <source>
        <dbReference type="Proteomes" id="UP000245020"/>
    </source>
</evidence>